<evidence type="ECO:0000256" key="5">
    <source>
        <dbReference type="ARBA" id="ARBA00022692"/>
    </source>
</evidence>
<accession>A0A916TU71</accession>
<keyword evidence="16" id="KW-0675">Receptor</keyword>
<dbReference type="InterPro" id="IPR036942">
    <property type="entry name" value="Beta-barrel_TonB_sf"/>
</dbReference>
<name>A0A916TU71_9SPHN</name>
<evidence type="ECO:0000256" key="7">
    <source>
        <dbReference type="ARBA" id="ARBA00023065"/>
    </source>
</evidence>
<evidence type="ECO:0000256" key="2">
    <source>
        <dbReference type="ARBA" id="ARBA00022448"/>
    </source>
</evidence>
<reference evidence="16" key="1">
    <citation type="journal article" date="2014" name="Int. J. Syst. Evol. Microbiol.">
        <title>Complete genome sequence of Corynebacterium casei LMG S-19264T (=DSM 44701T), isolated from a smear-ripened cheese.</title>
        <authorList>
            <consortium name="US DOE Joint Genome Institute (JGI-PGF)"/>
            <person name="Walter F."/>
            <person name="Albersmeier A."/>
            <person name="Kalinowski J."/>
            <person name="Ruckert C."/>
        </authorList>
    </citation>
    <scope>NUCLEOTIDE SEQUENCE</scope>
    <source>
        <strain evidence="16">CGMCC 1.15095</strain>
    </source>
</reference>
<evidence type="ECO:0000313" key="16">
    <source>
        <dbReference type="EMBL" id="GGC06539.1"/>
    </source>
</evidence>
<gene>
    <name evidence="16" type="primary">fyuA</name>
    <name evidence="16" type="ORF">GCM10011494_26440</name>
</gene>
<evidence type="ECO:0000256" key="12">
    <source>
        <dbReference type="RuleBase" id="RU003357"/>
    </source>
</evidence>
<proteinExistence type="inferred from homology"/>
<evidence type="ECO:0000313" key="17">
    <source>
        <dbReference type="Proteomes" id="UP000608154"/>
    </source>
</evidence>
<feature type="domain" description="TonB-dependent receptor-like beta-barrel" evidence="14">
    <location>
        <begin position="291"/>
        <end position="674"/>
    </location>
</feature>
<dbReference type="GO" id="GO:0006826">
    <property type="term" value="P:iron ion transport"/>
    <property type="evidence" value="ECO:0007669"/>
    <property type="project" value="UniProtKB-KW"/>
</dbReference>
<evidence type="ECO:0000256" key="13">
    <source>
        <dbReference type="SAM" id="SignalP"/>
    </source>
</evidence>
<keyword evidence="9 11" id="KW-0472">Membrane</keyword>
<dbReference type="PANTHER" id="PTHR32552">
    <property type="entry name" value="FERRICHROME IRON RECEPTOR-RELATED"/>
    <property type="match status" value="1"/>
</dbReference>
<dbReference type="Pfam" id="PF07715">
    <property type="entry name" value="Plug"/>
    <property type="match status" value="1"/>
</dbReference>
<dbReference type="InterPro" id="IPR012910">
    <property type="entry name" value="Plug_dom"/>
</dbReference>
<protein>
    <submittedName>
        <fullName evidence="16">TonB-dependent receptor</fullName>
    </submittedName>
</protein>
<dbReference type="GO" id="GO:0009279">
    <property type="term" value="C:cell outer membrane"/>
    <property type="evidence" value="ECO:0007669"/>
    <property type="project" value="UniProtKB-SubCell"/>
</dbReference>
<comment type="similarity">
    <text evidence="11 12">Belongs to the TonB-dependent receptor family.</text>
</comment>
<dbReference type="PROSITE" id="PS52016">
    <property type="entry name" value="TONB_DEPENDENT_REC_3"/>
    <property type="match status" value="1"/>
</dbReference>
<evidence type="ECO:0000256" key="9">
    <source>
        <dbReference type="ARBA" id="ARBA00023136"/>
    </source>
</evidence>
<dbReference type="Gene3D" id="2.40.170.20">
    <property type="entry name" value="TonB-dependent receptor, beta-barrel domain"/>
    <property type="match status" value="1"/>
</dbReference>
<dbReference type="Pfam" id="PF00593">
    <property type="entry name" value="TonB_dep_Rec_b-barrel"/>
    <property type="match status" value="1"/>
</dbReference>
<keyword evidence="4" id="KW-0410">Iron transport</keyword>
<evidence type="ECO:0000256" key="1">
    <source>
        <dbReference type="ARBA" id="ARBA00004571"/>
    </source>
</evidence>
<evidence type="ECO:0000259" key="14">
    <source>
        <dbReference type="Pfam" id="PF00593"/>
    </source>
</evidence>
<dbReference type="Proteomes" id="UP000608154">
    <property type="component" value="Unassembled WGS sequence"/>
</dbReference>
<dbReference type="PANTHER" id="PTHR32552:SF81">
    <property type="entry name" value="TONB-DEPENDENT OUTER MEMBRANE RECEPTOR"/>
    <property type="match status" value="1"/>
</dbReference>
<reference evidence="16" key="2">
    <citation type="submission" date="2020-09" db="EMBL/GenBank/DDBJ databases">
        <authorList>
            <person name="Sun Q."/>
            <person name="Zhou Y."/>
        </authorList>
    </citation>
    <scope>NUCLEOTIDE SEQUENCE</scope>
    <source>
        <strain evidence="16">CGMCC 1.15095</strain>
    </source>
</reference>
<evidence type="ECO:0000256" key="6">
    <source>
        <dbReference type="ARBA" id="ARBA00023004"/>
    </source>
</evidence>
<evidence type="ECO:0000256" key="3">
    <source>
        <dbReference type="ARBA" id="ARBA00022452"/>
    </source>
</evidence>
<feature type="chain" id="PRO_5037196748" evidence="13">
    <location>
        <begin position="31"/>
        <end position="767"/>
    </location>
</feature>
<dbReference type="EMBL" id="BMHK01000018">
    <property type="protein sequence ID" value="GGC06539.1"/>
    <property type="molecule type" value="Genomic_DNA"/>
</dbReference>
<evidence type="ECO:0000256" key="8">
    <source>
        <dbReference type="ARBA" id="ARBA00023077"/>
    </source>
</evidence>
<dbReference type="InterPro" id="IPR039426">
    <property type="entry name" value="TonB-dep_rcpt-like"/>
</dbReference>
<keyword evidence="8 12" id="KW-0798">TonB box</keyword>
<organism evidence="16 17">
    <name type="scientific">Novosphingobium endophyticum</name>
    <dbReference type="NCBI Taxonomy" id="1955250"/>
    <lineage>
        <taxon>Bacteria</taxon>
        <taxon>Pseudomonadati</taxon>
        <taxon>Pseudomonadota</taxon>
        <taxon>Alphaproteobacteria</taxon>
        <taxon>Sphingomonadales</taxon>
        <taxon>Sphingomonadaceae</taxon>
        <taxon>Novosphingobium</taxon>
    </lineage>
</organism>
<dbReference type="AlphaFoldDB" id="A0A916TU71"/>
<keyword evidence="2 11" id="KW-0813">Transport</keyword>
<evidence type="ECO:0000256" key="4">
    <source>
        <dbReference type="ARBA" id="ARBA00022496"/>
    </source>
</evidence>
<keyword evidence="17" id="KW-1185">Reference proteome</keyword>
<keyword evidence="10 11" id="KW-0998">Cell outer membrane</keyword>
<comment type="subcellular location">
    <subcellularLocation>
        <location evidence="1 11">Cell outer membrane</location>
        <topology evidence="1 11">Multi-pass membrane protein</topology>
    </subcellularLocation>
</comment>
<keyword evidence="6" id="KW-0408">Iron</keyword>
<keyword evidence="7" id="KW-0406">Ion transport</keyword>
<dbReference type="InterPro" id="IPR000531">
    <property type="entry name" value="Beta-barrel_TonB"/>
</dbReference>
<evidence type="ECO:0000256" key="10">
    <source>
        <dbReference type="ARBA" id="ARBA00023237"/>
    </source>
</evidence>
<feature type="signal peptide" evidence="13">
    <location>
        <begin position="1"/>
        <end position="30"/>
    </location>
</feature>
<dbReference type="SUPFAM" id="SSF56935">
    <property type="entry name" value="Porins"/>
    <property type="match status" value="1"/>
</dbReference>
<comment type="caution">
    <text evidence="16">The sequence shown here is derived from an EMBL/GenBank/DDBJ whole genome shotgun (WGS) entry which is preliminary data.</text>
</comment>
<evidence type="ECO:0000259" key="15">
    <source>
        <dbReference type="Pfam" id="PF07715"/>
    </source>
</evidence>
<keyword evidence="5 11" id="KW-0812">Transmembrane</keyword>
<evidence type="ECO:0000256" key="11">
    <source>
        <dbReference type="PROSITE-ProRule" id="PRU01360"/>
    </source>
</evidence>
<keyword evidence="13" id="KW-0732">Signal</keyword>
<sequence length="767" mass="83102">MRSRLGIHLLIGSARIALAGCALSPSVAWAAQEEADPVAEPAADNRVGEIVVTARKKVESLQDVPTAVTALGAAQLKDLQIESFQDVGKTVPNVLVQKQAGSPTAPQFNIRGISAGSLNFQIDSGVALYIDGVYLGRPGNSGFDLVDLERLEVLRGPQGTLFGRNSTGGAISFITAGPTGEFGVIAEATVGNYDRRRGRITINTPEWAGLSARITYVHDEQEGPVKNSADVRRTFLYPEPFGPRTAAKTFGANNTDSVLAAVRYEGIPGLTLDYKFDYTDLVTTIDGMQLLVGSWPDQPALGGTNVSGLEWRDELPIDGIAPSQQETWGHSLTGVYELNEGLDLKYIGAVRGFDVKTTSELDGNALVDPAGSGNPYQYLAAARYAKQKQWSHELQLLGETSAFDWVAGLFYFREKAELNSPVIFGLVSPPGEEISITNPGSYLAGGALQEVLNRSFAAFAHGNLRLGESLELGAGLRYSRDKRSENDLLDAPRPEAPRGKYTAKQNRVDYDATLKYEFADNSNVYAKFATGYVSGGIFNSVEFEPETVKSYELGIKTEFLDRRVRINAALFQADRKNLQKSGFLVGVGNILINSGSATDRGVELEATVVPTDGLTLTANYGFVDTDMSTGVRSYQPRHSGYVAAEYEFPEFDNGMRPSFRIDGQYIGKHYRLICPYGSQVSTEVGCAGLENADFEIDRALTIPSRLQVGARLSLADIPLGGASGRVSLWGKNLTNNHEFEYLFSIGSRVLGTFQMPRSFGVDFGVQF</sequence>
<keyword evidence="3 11" id="KW-1134">Transmembrane beta strand</keyword>
<feature type="domain" description="TonB-dependent receptor plug" evidence="15">
    <location>
        <begin position="61"/>
        <end position="170"/>
    </location>
</feature>